<dbReference type="Proteomes" id="UP000046373">
    <property type="component" value="Unassembled WGS sequence"/>
</dbReference>
<dbReference type="Proteomes" id="UP000046122">
    <property type="component" value="Unassembled WGS sequence"/>
</dbReference>
<evidence type="ECO:0000313" key="6">
    <source>
        <dbReference type="EMBL" id="CDX45398.1"/>
    </source>
</evidence>
<evidence type="ECO:0000313" key="8">
    <source>
        <dbReference type="EMBL" id="CDX54293.1"/>
    </source>
</evidence>
<evidence type="ECO:0000313" key="10">
    <source>
        <dbReference type="Proteomes" id="UP000046122"/>
    </source>
</evidence>
<evidence type="ECO:0000313" key="11">
    <source>
        <dbReference type="Proteomes" id="UP000046373"/>
    </source>
</evidence>
<feature type="region of interest" description="Disordered" evidence="3">
    <location>
        <begin position="1"/>
        <end position="24"/>
    </location>
</feature>
<feature type="DNA-binding region" description="H-T-H motif" evidence="2">
    <location>
        <begin position="52"/>
        <end position="71"/>
    </location>
</feature>
<evidence type="ECO:0000313" key="7">
    <source>
        <dbReference type="EMBL" id="CDX54058.1"/>
    </source>
</evidence>
<feature type="compositionally biased region" description="Basic and acidic residues" evidence="3">
    <location>
        <begin position="1"/>
        <end position="15"/>
    </location>
</feature>
<evidence type="ECO:0000256" key="2">
    <source>
        <dbReference type="PROSITE-ProRule" id="PRU00335"/>
    </source>
</evidence>
<name>A0A090FUN8_MESPL</name>
<dbReference type="EMBL" id="CCNE01000011">
    <property type="protein sequence ID" value="CDX54293.1"/>
    <property type="molecule type" value="Genomic_DNA"/>
</dbReference>
<reference evidence="9" key="2">
    <citation type="submission" date="2014-08" db="EMBL/GenBank/DDBJ databases">
        <authorList>
            <person name="Moulin L."/>
        </authorList>
    </citation>
    <scope>NUCLEOTIDE SEQUENCE [LARGE SCALE GENOMIC DNA]</scope>
</reference>
<keyword evidence="9" id="KW-1185">Reference proteome</keyword>
<dbReference type="EMBL" id="CCND01000010">
    <property type="protein sequence ID" value="CDX54058.1"/>
    <property type="molecule type" value="Genomic_DNA"/>
</dbReference>
<dbReference type="GO" id="GO:0003677">
    <property type="term" value="F:DNA binding"/>
    <property type="evidence" value="ECO:0007669"/>
    <property type="project" value="UniProtKB-UniRule"/>
</dbReference>
<evidence type="ECO:0000313" key="5">
    <source>
        <dbReference type="EMBL" id="CDX19725.1"/>
    </source>
</evidence>
<dbReference type="Proteomes" id="UP000045285">
    <property type="component" value="Unassembled WGS sequence"/>
</dbReference>
<protein>
    <submittedName>
        <fullName evidence="6">Putative transcriptional regulatory protein TetR family</fullName>
    </submittedName>
</protein>
<accession>A0A090FUN8</accession>
<sequence>MSNDVEDKSVADRQPKRVVARRPQRKPGQVRFRKLLDALDELLATSNVQDIGLYQIAAKAKVPNASVYHFFPSTEAALLALAEVHHNALLQLSMLPLEVRPARWQDLFRQKVISAAEYHNSHPAALRLFLGANISVEVKSADISQYHRLVDGRSQLLSYYFHVPAMPDWERRLATYFAMIDGVFSLSYSENGYIRDDYIAEAHLAGIAYLRCYLPEILATREVAA</sequence>
<reference evidence="7" key="1">
    <citation type="submission" date="2014-08" db="EMBL/GenBank/DDBJ databases">
        <title>DNA barcoding of Bradysia (Diptera: Sciaridae) for detection of the immature stages on agricultural crops.</title>
        <authorList>
            <person name="Shin S."/>
            <person name="Jung S."/>
            <person name="Heller K."/>
            <person name="Menzel F."/>
            <person name="Hong T.-K."/>
            <person name="Lee H."/>
            <person name="Lee S."/>
        </authorList>
    </citation>
    <scope>NUCLEOTIDE SEQUENCE</scope>
</reference>
<dbReference type="AlphaFoldDB" id="A0A090FUN8"/>
<dbReference type="InterPro" id="IPR001647">
    <property type="entry name" value="HTH_TetR"/>
</dbReference>
<reference evidence="12" key="4">
    <citation type="submission" date="2014-08" db="EMBL/GenBank/DDBJ databases">
        <authorList>
            <person name="Edwards T."/>
        </authorList>
    </citation>
    <scope>NUCLEOTIDE SEQUENCE [LARGE SCALE GENOMIC DNA]</scope>
</reference>
<dbReference type="GeneID" id="31893381"/>
<dbReference type="RefSeq" id="WP_040990590.1">
    <property type="nucleotide sequence ID" value="NZ_CCNB01000044.1"/>
</dbReference>
<reference evidence="10 11" key="3">
    <citation type="submission" date="2014-08" db="EMBL/GenBank/DDBJ databases">
        <authorList>
            <person name="Moulin Lionel"/>
        </authorList>
    </citation>
    <scope>NUCLEOTIDE SEQUENCE [LARGE SCALE GENOMIC DNA]</scope>
</reference>
<organism evidence="6 11">
    <name type="scientific">Mesorhizobium plurifarium</name>
    <dbReference type="NCBI Taxonomy" id="69974"/>
    <lineage>
        <taxon>Bacteria</taxon>
        <taxon>Pseudomonadati</taxon>
        <taxon>Pseudomonadota</taxon>
        <taxon>Alphaproteobacteria</taxon>
        <taxon>Hyphomicrobiales</taxon>
        <taxon>Phyllobacteriaceae</taxon>
        <taxon>Mesorhizobium</taxon>
    </lineage>
</organism>
<evidence type="ECO:0000256" key="1">
    <source>
        <dbReference type="ARBA" id="ARBA00023125"/>
    </source>
</evidence>
<evidence type="ECO:0000256" key="3">
    <source>
        <dbReference type="SAM" id="MobiDB-lite"/>
    </source>
</evidence>
<dbReference type="Proteomes" id="UP000182888">
    <property type="component" value="Unassembled WGS sequence"/>
</dbReference>
<feature type="domain" description="HTH tetR-type" evidence="4">
    <location>
        <begin position="29"/>
        <end position="89"/>
    </location>
</feature>
<evidence type="ECO:0000313" key="12">
    <source>
        <dbReference type="Proteomes" id="UP000182888"/>
    </source>
</evidence>
<evidence type="ECO:0000313" key="9">
    <source>
        <dbReference type="Proteomes" id="UP000045285"/>
    </source>
</evidence>
<dbReference type="SUPFAM" id="SSF46689">
    <property type="entry name" value="Homeodomain-like"/>
    <property type="match status" value="1"/>
</dbReference>
<dbReference type="PROSITE" id="PS50977">
    <property type="entry name" value="HTH_TETR_2"/>
    <property type="match status" value="1"/>
</dbReference>
<dbReference type="Gene3D" id="1.10.357.10">
    <property type="entry name" value="Tetracycline Repressor, domain 2"/>
    <property type="match status" value="1"/>
</dbReference>
<dbReference type="InterPro" id="IPR009057">
    <property type="entry name" value="Homeodomain-like_sf"/>
</dbReference>
<keyword evidence="1 2" id="KW-0238">DNA-binding</keyword>
<gene>
    <name evidence="7" type="ORF">MPL1032_180335</name>
    <name evidence="5" type="ORF">MPL3356_300093</name>
    <name evidence="8" type="ORF">MPL3365_190166</name>
    <name evidence="6" type="ORF">MPLDJ20_70157</name>
</gene>
<dbReference type="EMBL" id="CCMZ01000024">
    <property type="protein sequence ID" value="CDX19725.1"/>
    <property type="molecule type" value="Genomic_DNA"/>
</dbReference>
<dbReference type="EMBL" id="CCNB01000044">
    <property type="protein sequence ID" value="CDX45398.1"/>
    <property type="molecule type" value="Genomic_DNA"/>
</dbReference>
<evidence type="ECO:0000259" key="4">
    <source>
        <dbReference type="PROSITE" id="PS50977"/>
    </source>
</evidence>
<proteinExistence type="predicted"/>